<sequence length="340" mass="37925">MWEIALRVRVVTGTINRVDKFRWVLFVGSEPWERRRVELLFIVSVGFRLAVYPVESTQTRGSSEYTATTTTTTPTHAVCAQVPSTKCQCSSSFRISPKIFPFRTADVSSSVGGTNCVCMRLQSPLQDGVQYARVRRGEFVMCGFGGCSAPRKYRSGRGNEFVIKSGRTININCAVAVGSGYAGMDKMEHKNELSRPVEDGVSVTLLRCRPAFSGNRFHREISPAPGKLISVCRVASRPWIRNQNQIDRRLFAASPWSRTRLFVFVQRKTIERACIIAGTRRKESSMVGFIIDGRFGNCEMLLPVSSAIISIGHAAIQAGRDLIRRCGHVTPYVEQCVTKR</sequence>
<proteinExistence type="predicted"/>
<comment type="caution">
    <text evidence="1">The sequence shown here is derived from an EMBL/GenBank/DDBJ whole genome shotgun (WGS) entry which is preliminary data.</text>
</comment>
<dbReference type="Proteomes" id="UP000719412">
    <property type="component" value="Unassembled WGS sequence"/>
</dbReference>
<evidence type="ECO:0000313" key="2">
    <source>
        <dbReference type="Proteomes" id="UP000719412"/>
    </source>
</evidence>
<gene>
    <name evidence="1" type="ORF">GEV33_010216</name>
</gene>
<evidence type="ECO:0000313" key="1">
    <source>
        <dbReference type="EMBL" id="KAH0812575.1"/>
    </source>
</evidence>
<reference evidence="1" key="2">
    <citation type="submission" date="2021-08" db="EMBL/GenBank/DDBJ databases">
        <authorList>
            <person name="Eriksson T."/>
        </authorList>
    </citation>
    <scope>NUCLEOTIDE SEQUENCE</scope>
    <source>
        <strain evidence="1">Stoneville</strain>
        <tissue evidence="1">Whole head</tissue>
    </source>
</reference>
<organism evidence="1 2">
    <name type="scientific">Tenebrio molitor</name>
    <name type="common">Yellow mealworm beetle</name>
    <dbReference type="NCBI Taxonomy" id="7067"/>
    <lineage>
        <taxon>Eukaryota</taxon>
        <taxon>Metazoa</taxon>
        <taxon>Ecdysozoa</taxon>
        <taxon>Arthropoda</taxon>
        <taxon>Hexapoda</taxon>
        <taxon>Insecta</taxon>
        <taxon>Pterygota</taxon>
        <taxon>Neoptera</taxon>
        <taxon>Endopterygota</taxon>
        <taxon>Coleoptera</taxon>
        <taxon>Polyphaga</taxon>
        <taxon>Cucujiformia</taxon>
        <taxon>Tenebrionidae</taxon>
        <taxon>Tenebrio</taxon>
    </lineage>
</organism>
<dbReference type="EMBL" id="JABDTM020025936">
    <property type="protein sequence ID" value="KAH0812575.1"/>
    <property type="molecule type" value="Genomic_DNA"/>
</dbReference>
<reference evidence="1" key="1">
    <citation type="journal article" date="2020" name="J Insects Food Feed">
        <title>The yellow mealworm (Tenebrio molitor) genome: a resource for the emerging insects as food and feed industry.</title>
        <authorList>
            <person name="Eriksson T."/>
            <person name="Andere A."/>
            <person name="Kelstrup H."/>
            <person name="Emery V."/>
            <person name="Picard C."/>
        </authorList>
    </citation>
    <scope>NUCLEOTIDE SEQUENCE</scope>
    <source>
        <strain evidence="1">Stoneville</strain>
        <tissue evidence="1">Whole head</tissue>
    </source>
</reference>
<keyword evidence="2" id="KW-1185">Reference proteome</keyword>
<dbReference type="AlphaFoldDB" id="A0A8J6H631"/>
<protein>
    <submittedName>
        <fullName evidence="1">Uncharacterized protein</fullName>
    </submittedName>
</protein>
<accession>A0A8J6H631</accession>
<name>A0A8J6H631_TENMO</name>